<dbReference type="Gene3D" id="3.40.190.10">
    <property type="entry name" value="Periplasmic binding protein-like II"/>
    <property type="match status" value="1"/>
</dbReference>
<sequence>MSSSPPAPAGAPLTDAAAPIRPTLRRRLNWPRWRPAWRELLSTAAPFVLLTVALLGVAYWLLDPAPPRRLVLATGPERSAYAVFGERYVQILRRQGIEVVLRPTQGSAENLARLRQPHTPADGPADQASVDVAFVNGSLLADESDEGTDGGAPAPSASDSDAESLRSLGQLFREPIWVFYRSDRQTLAPGMAAAAAELAASVGAPAAASTPQQRRVAARRAKALPVSTHALQPAPQPPQKLSDLAGWRINIGAAGGGLAPLARELLAAHQLQPAQLRLSQQQDNDAVAALLGGELDAVMLASAPEGLLVQMLLRTPGIALMDFVQADAYARRWPFIAPVRLPRGIVDLAADLPPADRQLLAPTTLLVARADTHPALQQLLVQAAHEAHAGAGWFQRPGEFPQLTAGSTLPLSPEAERHARNGTPWLQRYLPFGLANLFDRMWVALASIIVVAIPLSRIIPPLYQFRIRSRVFRWYAQLRAVEDAIGQRPADELSAELDAIDARVLQISVPLSYAEELYALRSHIAWVRQRVQLAASLSPSSEKS</sequence>
<evidence type="ECO:0000313" key="4">
    <source>
        <dbReference type="Proteomes" id="UP001368500"/>
    </source>
</evidence>
<keyword evidence="2" id="KW-0812">Transmembrane</keyword>
<proteinExistence type="predicted"/>
<evidence type="ECO:0000256" key="1">
    <source>
        <dbReference type="SAM" id="MobiDB-lite"/>
    </source>
</evidence>
<feature type="region of interest" description="Disordered" evidence="1">
    <location>
        <begin position="142"/>
        <end position="163"/>
    </location>
</feature>
<feature type="transmembrane region" description="Helical" evidence="2">
    <location>
        <begin position="40"/>
        <end position="62"/>
    </location>
</feature>
<dbReference type="SUPFAM" id="SSF53850">
    <property type="entry name" value="Periplasmic binding protein-like II"/>
    <property type="match status" value="2"/>
</dbReference>
<name>A0ABU9BCC7_9BURK</name>
<organism evidence="3 4">
    <name type="scientific">Pseudaquabacterium rugosum</name>
    <dbReference type="NCBI Taxonomy" id="2984194"/>
    <lineage>
        <taxon>Bacteria</taxon>
        <taxon>Pseudomonadati</taxon>
        <taxon>Pseudomonadota</taxon>
        <taxon>Betaproteobacteria</taxon>
        <taxon>Burkholderiales</taxon>
        <taxon>Sphaerotilaceae</taxon>
        <taxon>Pseudaquabacterium</taxon>
    </lineage>
</organism>
<dbReference type="Proteomes" id="UP001368500">
    <property type="component" value="Unassembled WGS sequence"/>
</dbReference>
<evidence type="ECO:0000256" key="2">
    <source>
        <dbReference type="SAM" id="Phobius"/>
    </source>
</evidence>
<keyword evidence="4" id="KW-1185">Reference proteome</keyword>
<dbReference type="RefSeq" id="WP_341374412.1">
    <property type="nucleotide sequence ID" value="NZ_JBBUTF010000009.1"/>
</dbReference>
<keyword evidence="2" id="KW-0472">Membrane</keyword>
<protein>
    <submittedName>
        <fullName evidence="3">TAXI family TRAP transporter solute-binding subunit</fullName>
    </submittedName>
</protein>
<accession>A0ABU9BCC7</accession>
<comment type="caution">
    <text evidence="3">The sequence shown here is derived from an EMBL/GenBank/DDBJ whole genome shotgun (WGS) entry which is preliminary data.</text>
</comment>
<keyword evidence="2" id="KW-1133">Transmembrane helix</keyword>
<dbReference type="InterPro" id="IPR011852">
    <property type="entry name" value="TRAP_TAXI"/>
</dbReference>
<reference evidence="3 4" key="1">
    <citation type="submission" date="2024-04" db="EMBL/GenBank/DDBJ databases">
        <title>Novel species of the genus Ideonella isolated from streams.</title>
        <authorList>
            <person name="Lu H."/>
        </authorList>
    </citation>
    <scope>NUCLEOTIDE SEQUENCE [LARGE SCALE GENOMIC DNA]</scope>
    <source>
        <strain evidence="3 4">BYS139W</strain>
    </source>
</reference>
<dbReference type="PANTHER" id="PTHR42941">
    <property type="entry name" value="SLL1037 PROTEIN"/>
    <property type="match status" value="1"/>
</dbReference>
<dbReference type="PANTHER" id="PTHR42941:SF1">
    <property type="entry name" value="SLL1037 PROTEIN"/>
    <property type="match status" value="1"/>
</dbReference>
<dbReference type="EMBL" id="JBBUTF010000009">
    <property type="protein sequence ID" value="MEK8026627.1"/>
    <property type="molecule type" value="Genomic_DNA"/>
</dbReference>
<gene>
    <name evidence="3" type="ORF">AACH11_11705</name>
</gene>
<evidence type="ECO:0000313" key="3">
    <source>
        <dbReference type="EMBL" id="MEK8026627.1"/>
    </source>
</evidence>
<feature type="transmembrane region" description="Helical" evidence="2">
    <location>
        <begin position="441"/>
        <end position="463"/>
    </location>
</feature>